<comment type="similarity">
    <text evidence="1 2">Belongs to the UPF0235 family.</text>
</comment>
<dbReference type="RefSeq" id="WP_056416016.1">
    <property type="nucleotide sequence ID" value="NZ_JASPFP010000001.1"/>
</dbReference>
<reference evidence="3 4" key="1">
    <citation type="submission" date="2018-04" db="EMBL/GenBank/DDBJ databases">
        <title>Genomic Encyclopedia of Type Strains, Phase III (KMG-III): the genomes of soil and plant-associated and newly described type strains.</title>
        <authorList>
            <person name="Whitman W."/>
        </authorList>
    </citation>
    <scope>NUCLEOTIDE SEQUENCE [LARGE SCALE GENOMIC DNA]</scope>
    <source>
        <strain evidence="3 4">MA101b</strain>
    </source>
</reference>
<dbReference type="GO" id="GO:0005737">
    <property type="term" value="C:cytoplasm"/>
    <property type="evidence" value="ECO:0007669"/>
    <property type="project" value="TreeGrafter"/>
</dbReference>
<gene>
    <name evidence="3" type="ORF">C8J26_1878</name>
</gene>
<dbReference type="Proteomes" id="UP000244189">
    <property type="component" value="Unassembled WGS sequence"/>
</dbReference>
<accession>A0A2T5GLG2</accession>
<protein>
    <recommendedName>
        <fullName evidence="2">UPF0235 protein C8J26_1878</fullName>
    </recommendedName>
</protein>
<dbReference type="PANTHER" id="PTHR13420:SF7">
    <property type="entry name" value="UPF0235 PROTEIN C15ORF40"/>
    <property type="match status" value="1"/>
</dbReference>
<dbReference type="InterPro" id="IPR003746">
    <property type="entry name" value="DUF167"/>
</dbReference>
<name>A0A2T5GLG2_9SPHN</name>
<evidence type="ECO:0000256" key="1">
    <source>
        <dbReference type="ARBA" id="ARBA00010364"/>
    </source>
</evidence>
<dbReference type="HAMAP" id="MF_00634">
    <property type="entry name" value="UPF0235"/>
    <property type="match status" value="1"/>
</dbReference>
<evidence type="ECO:0000256" key="2">
    <source>
        <dbReference type="HAMAP-Rule" id="MF_00634"/>
    </source>
</evidence>
<keyword evidence="4" id="KW-1185">Reference proteome</keyword>
<dbReference type="SUPFAM" id="SSF69786">
    <property type="entry name" value="YggU-like"/>
    <property type="match status" value="1"/>
</dbReference>
<dbReference type="Gene3D" id="3.30.1200.10">
    <property type="entry name" value="YggU-like"/>
    <property type="match status" value="1"/>
</dbReference>
<evidence type="ECO:0000313" key="4">
    <source>
        <dbReference type="Proteomes" id="UP000244189"/>
    </source>
</evidence>
<dbReference type="NCBIfam" id="TIGR00251">
    <property type="entry name" value="DUF167 family protein"/>
    <property type="match status" value="1"/>
</dbReference>
<proteinExistence type="inferred from homology"/>
<dbReference type="AlphaFoldDB" id="A0A2T5GLG2"/>
<evidence type="ECO:0000313" key="3">
    <source>
        <dbReference type="EMBL" id="PTQ60168.1"/>
    </source>
</evidence>
<dbReference type="PANTHER" id="PTHR13420">
    <property type="entry name" value="UPF0235 PROTEIN C15ORF40"/>
    <property type="match status" value="1"/>
</dbReference>
<dbReference type="SMART" id="SM01152">
    <property type="entry name" value="DUF167"/>
    <property type="match status" value="1"/>
</dbReference>
<dbReference type="EMBL" id="QAOG01000003">
    <property type="protein sequence ID" value="PTQ60168.1"/>
    <property type="molecule type" value="Genomic_DNA"/>
</dbReference>
<dbReference type="InterPro" id="IPR036591">
    <property type="entry name" value="YggU-like_sf"/>
</dbReference>
<sequence length="103" mass="10330">MNGPAAWRAVGDGLALAVRVTPRGGRDTLVAGTPEHLAARLAAAPVDGAANAGLVALVAKSFGVPRRAVTIVSGETARLKRLHIAGDVATLAEIASALYGPRA</sequence>
<dbReference type="Pfam" id="PF02594">
    <property type="entry name" value="DUF167"/>
    <property type="match status" value="1"/>
</dbReference>
<organism evidence="3 4">
    <name type="scientific">Sphingomonas aurantiaca</name>
    <dbReference type="NCBI Taxonomy" id="185949"/>
    <lineage>
        <taxon>Bacteria</taxon>
        <taxon>Pseudomonadati</taxon>
        <taxon>Pseudomonadota</taxon>
        <taxon>Alphaproteobacteria</taxon>
        <taxon>Sphingomonadales</taxon>
        <taxon>Sphingomonadaceae</taxon>
        <taxon>Sphingomonas</taxon>
    </lineage>
</organism>
<comment type="caution">
    <text evidence="3">The sequence shown here is derived from an EMBL/GenBank/DDBJ whole genome shotgun (WGS) entry which is preliminary data.</text>
</comment>